<dbReference type="PANTHER" id="PTHR30565">
    <property type="entry name" value="PROTEIN YCIF"/>
    <property type="match status" value="1"/>
</dbReference>
<accession>A0A831T7N0</accession>
<evidence type="ECO:0000313" key="2">
    <source>
        <dbReference type="EMBL" id="HEG90637.1"/>
    </source>
</evidence>
<dbReference type="SUPFAM" id="SSF47240">
    <property type="entry name" value="Ferritin-like"/>
    <property type="match status" value="1"/>
</dbReference>
<proteinExistence type="predicted"/>
<protein>
    <submittedName>
        <fullName evidence="2">Ferritin-like domain-containing protein</fullName>
    </submittedName>
</protein>
<sequence>MPRVGSQSVPVPAGPNSCRRGGSGVEARCGSRASSGRDEVGDNPEGDTIMATQAIRSPQDLFVHELATTYDAEQRILQMLNQTAGMEQNAQVKQALEHHRQETQQQIQNLEQAFQALGIPPQRVPCYAVEGLHQDHQQFAQQSVPANLMTLYHLGAAAKTEHYEVATYQGLIERAKRMGHPQVAQLLQENLRHEQEMARKVEQMEQQLGQQMSQQTGP</sequence>
<dbReference type="EMBL" id="DSIY01000097">
    <property type="protein sequence ID" value="HEG90637.1"/>
    <property type="molecule type" value="Genomic_DNA"/>
</dbReference>
<gene>
    <name evidence="2" type="ORF">ENP34_04225</name>
</gene>
<dbReference type="AlphaFoldDB" id="A0A831T7N0"/>
<evidence type="ECO:0000256" key="1">
    <source>
        <dbReference type="SAM" id="MobiDB-lite"/>
    </source>
</evidence>
<reference evidence="2" key="1">
    <citation type="journal article" date="2020" name="mSystems">
        <title>Genome- and Community-Level Interaction Insights into Carbon Utilization and Element Cycling Functions of Hydrothermarchaeota in Hydrothermal Sediment.</title>
        <authorList>
            <person name="Zhou Z."/>
            <person name="Liu Y."/>
            <person name="Xu W."/>
            <person name="Pan J."/>
            <person name="Luo Z.H."/>
            <person name="Li M."/>
        </authorList>
    </citation>
    <scope>NUCLEOTIDE SEQUENCE [LARGE SCALE GENOMIC DNA]</scope>
    <source>
        <strain evidence="2">SpSt-210</strain>
    </source>
</reference>
<dbReference type="PANTHER" id="PTHR30565:SF9">
    <property type="entry name" value="PROTEIN YCIF"/>
    <property type="match status" value="1"/>
</dbReference>
<dbReference type="Gene3D" id="1.20.1260.10">
    <property type="match status" value="1"/>
</dbReference>
<dbReference type="InterPro" id="IPR012347">
    <property type="entry name" value="Ferritin-like"/>
</dbReference>
<comment type="caution">
    <text evidence="2">The sequence shown here is derived from an EMBL/GenBank/DDBJ whole genome shotgun (WGS) entry which is preliminary data.</text>
</comment>
<feature type="compositionally biased region" description="Low complexity" evidence="1">
    <location>
        <begin position="204"/>
        <end position="218"/>
    </location>
</feature>
<dbReference type="InterPro" id="IPR010287">
    <property type="entry name" value="DUF892_YciF-like"/>
</dbReference>
<name>A0A831T7N0_9BACT</name>
<feature type="region of interest" description="Disordered" evidence="1">
    <location>
        <begin position="198"/>
        <end position="218"/>
    </location>
</feature>
<dbReference type="InterPro" id="IPR047114">
    <property type="entry name" value="YciF"/>
</dbReference>
<feature type="region of interest" description="Disordered" evidence="1">
    <location>
        <begin position="1"/>
        <end position="46"/>
    </location>
</feature>
<organism evidence="2">
    <name type="scientific">Thermorudis peleae</name>
    <dbReference type="NCBI Taxonomy" id="1382356"/>
    <lineage>
        <taxon>Bacteria</taxon>
        <taxon>Pseudomonadati</taxon>
        <taxon>Thermomicrobiota</taxon>
        <taxon>Thermomicrobia</taxon>
        <taxon>Thermomicrobia incertae sedis</taxon>
        <taxon>Thermorudis</taxon>
    </lineage>
</organism>
<dbReference type="InterPro" id="IPR009078">
    <property type="entry name" value="Ferritin-like_SF"/>
</dbReference>
<dbReference type="Pfam" id="PF05974">
    <property type="entry name" value="DUF892"/>
    <property type="match status" value="1"/>
</dbReference>